<dbReference type="AlphaFoldDB" id="A0A147B8U6"/>
<proteinExistence type="predicted"/>
<reference evidence="1" key="1">
    <citation type="submission" date="2016-03" db="EMBL/GenBank/DDBJ databases">
        <title>Gut transcriptome analysis on engorged females of Ornithodoros mimon (Acari: Argasidae) and phylogenetic inferences of soft ticks.</title>
        <authorList>
            <person name="Landulfo G.A."/>
            <person name="Giovanni D."/>
            <person name="Carvalho E."/>
            <person name="Junqueira-de-Azevedo I."/>
            <person name="Patane J."/>
            <person name="Mendoca R."/>
            <person name="Barros-Battesti D."/>
        </authorList>
    </citation>
    <scope>NUCLEOTIDE SEQUENCE</scope>
    <source>
        <strain evidence="1">Females</strain>
        <tissue evidence="1">Gut</tissue>
    </source>
</reference>
<name>A0A147B8U6_9ACAR</name>
<evidence type="ECO:0000313" key="1">
    <source>
        <dbReference type="EMBL" id="JAR87209.1"/>
    </source>
</evidence>
<protein>
    <submittedName>
        <fullName evidence="1">Uncharacterized protein</fullName>
    </submittedName>
</protein>
<feature type="non-terminal residue" evidence="1">
    <location>
        <position position="1"/>
    </location>
</feature>
<sequence>SLSLTSGIPQTKQGEKHIEHGLRYFFPVYTLQKLLRSNTCSQIKDRCNCKNFQNIVYF</sequence>
<accession>A0A147B8U6</accession>
<dbReference type="EMBL" id="GEIB01000794">
    <property type="protein sequence ID" value="JAR87209.1"/>
    <property type="molecule type" value="Transcribed_RNA"/>
</dbReference>
<organism evidence="1">
    <name type="scientific">Alectorobius mimon</name>
    <dbReference type="NCBI Taxonomy" id="360319"/>
    <lineage>
        <taxon>Eukaryota</taxon>
        <taxon>Metazoa</taxon>
        <taxon>Ecdysozoa</taxon>
        <taxon>Arthropoda</taxon>
        <taxon>Chelicerata</taxon>
        <taxon>Arachnida</taxon>
        <taxon>Acari</taxon>
        <taxon>Parasitiformes</taxon>
        <taxon>Ixodida</taxon>
        <taxon>Ixodoidea</taxon>
        <taxon>Argasidae</taxon>
        <taxon>Ornithodorinae</taxon>
        <taxon>Alectorobius</taxon>
    </lineage>
</organism>